<evidence type="ECO:0000313" key="1">
    <source>
        <dbReference type="Proteomes" id="UP000887577"/>
    </source>
</evidence>
<reference evidence="2" key="1">
    <citation type="submission" date="2022-11" db="UniProtKB">
        <authorList>
            <consortium name="WormBaseParasite"/>
        </authorList>
    </citation>
    <scope>IDENTIFICATION</scope>
</reference>
<dbReference type="Proteomes" id="UP000887577">
    <property type="component" value="Unplaced"/>
</dbReference>
<sequence length="139" mass="15723">MNLFLMNYLIELSNGKLEFEICSDGCIRKKVVVCYDAQNIDSSMKGECESNQCEFQAGVLEADKKYLWFMSPKMATSFTSEICETAILKSPKVIPSFATTASEKSCEPLKRDGNVVQLFVKEFGCSLKVVSNFTFRYFI</sequence>
<organism evidence="1 2">
    <name type="scientific">Panagrolaimus superbus</name>
    <dbReference type="NCBI Taxonomy" id="310955"/>
    <lineage>
        <taxon>Eukaryota</taxon>
        <taxon>Metazoa</taxon>
        <taxon>Ecdysozoa</taxon>
        <taxon>Nematoda</taxon>
        <taxon>Chromadorea</taxon>
        <taxon>Rhabditida</taxon>
        <taxon>Tylenchina</taxon>
        <taxon>Panagrolaimomorpha</taxon>
        <taxon>Panagrolaimoidea</taxon>
        <taxon>Panagrolaimidae</taxon>
        <taxon>Panagrolaimus</taxon>
    </lineage>
</organism>
<keyword evidence="1" id="KW-1185">Reference proteome</keyword>
<dbReference type="WBParaSite" id="PSU_v2.g8480.t1">
    <property type="protein sequence ID" value="PSU_v2.g8480.t1"/>
    <property type="gene ID" value="PSU_v2.g8480"/>
</dbReference>
<proteinExistence type="predicted"/>
<name>A0A914Z709_9BILA</name>
<protein>
    <submittedName>
        <fullName evidence="2">Uncharacterized protein</fullName>
    </submittedName>
</protein>
<dbReference type="AlphaFoldDB" id="A0A914Z709"/>
<accession>A0A914Z709</accession>
<evidence type="ECO:0000313" key="2">
    <source>
        <dbReference type="WBParaSite" id="PSU_v2.g8480.t1"/>
    </source>
</evidence>